<name>A0A4R6TBD5_9FLAO</name>
<dbReference type="RefSeq" id="WP_133537243.1">
    <property type="nucleotide sequence ID" value="NZ_SNYH01000005.1"/>
</dbReference>
<dbReference type="OrthoDB" id="1164070at2"/>
<dbReference type="Proteomes" id="UP000295390">
    <property type="component" value="Unassembled WGS sequence"/>
</dbReference>
<comment type="caution">
    <text evidence="1">The sequence shown here is derived from an EMBL/GenBank/DDBJ whole genome shotgun (WGS) entry which is preliminary data.</text>
</comment>
<reference evidence="1 2" key="1">
    <citation type="submission" date="2019-03" db="EMBL/GenBank/DDBJ databases">
        <title>Genomic Encyclopedia of Type Strains, Phase III (KMG-III): the genomes of soil and plant-associated and newly described type strains.</title>
        <authorList>
            <person name="Whitman W."/>
        </authorList>
    </citation>
    <scope>NUCLEOTIDE SEQUENCE [LARGE SCALE GENOMIC DNA]</scope>
    <source>
        <strain evidence="1 2">CECT 8283</strain>
    </source>
</reference>
<keyword evidence="2" id="KW-1185">Reference proteome</keyword>
<dbReference type="EMBL" id="SNYH01000005">
    <property type="protein sequence ID" value="TDQ23968.1"/>
    <property type="molecule type" value="Genomic_DNA"/>
</dbReference>
<evidence type="ECO:0000313" key="2">
    <source>
        <dbReference type="Proteomes" id="UP000295390"/>
    </source>
</evidence>
<accession>A0A4R6TBD5</accession>
<proteinExistence type="predicted"/>
<organism evidence="1 2">
    <name type="scientific">Tenacibaculum caenipelagi</name>
    <dbReference type="NCBI Taxonomy" id="1325435"/>
    <lineage>
        <taxon>Bacteria</taxon>
        <taxon>Pseudomonadati</taxon>
        <taxon>Bacteroidota</taxon>
        <taxon>Flavobacteriia</taxon>
        <taxon>Flavobacteriales</taxon>
        <taxon>Flavobacteriaceae</taxon>
        <taxon>Tenacibaculum</taxon>
    </lineage>
</organism>
<protein>
    <submittedName>
        <fullName evidence="1">Uncharacterized protein</fullName>
    </submittedName>
</protein>
<gene>
    <name evidence="1" type="ORF">DFQ07_2507</name>
</gene>
<evidence type="ECO:0000313" key="1">
    <source>
        <dbReference type="EMBL" id="TDQ23968.1"/>
    </source>
</evidence>
<sequence length="60" mass="6566">MKKEILNLGKSLSQAKQKLIFGGTDEYGVCKEKFGFFCGVDGHVCCNYMCVLPSHSACNS</sequence>
<dbReference type="AlphaFoldDB" id="A0A4R6TBD5"/>